<evidence type="ECO:0000313" key="2">
    <source>
        <dbReference type="EMBL" id="KAK3210333.1"/>
    </source>
</evidence>
<feature type="compositionally biased region" description="Polar residues" evidence="1">
    <location>
        <begin position="162"/>
        <end position="172"/>
    </location>
</feature>
<feature type="compositionally biased region" description="Polar residues" evidence="1">
    <location>
        <begin position="367"/>
        <end position="376"/>
    </location>
</feature>
<feature type="compositionally biased region" description="Basic and acidic residues" evidence="1">
    <location>
        <begin position="222"/>
        <end position="232"/>
    </location>
</feature>
<organism evidence="2 3">
    <name type="scientific">Pseudopithomyces chartarum</name>
    <dbReference type="NCBI Taxonomy" id="1892770"/>
    <lineage>
        <taxon>Eukaryota</taxon>
        <taxon>Fungi</taxon>
        <taxon>Dikarya</taxon>
        <taxon>Ascomycota</taxon>
        <taxon>Pezizomycotina</taxon>
        <taxon>Dothideomycetes</taxon>
        <taxon>Pleosporomycetidae</taxon>
        <taxon>Pleosporales</taxon>
        <taxon>Massarineae</taxon>
        <taxon>Didymosphaeriaceae</taxon>
        <taxon>Pseudopithomyces</taxon>
    </lineage>
</organism>
<evidence type="ECO:0000256" key="1">
    <source>
        <dbReference type="SAM" id="MobiDB-lite"/>
    </source>
</evidence>
<evidence type="ECO:0000313" key="3">
    <source>
        <dbReference type="Proteomes" id="UP001280581"/>
    </source>
</evidence>
<dbReference type="Proteomes" id="UP001280581">
    <property type="component" value="Unassembled WGS sequence"/>
</dbReference>
<comment type="caution">
    <text evidence="2">The sequence shown here is derived from an EMBL/GenBank/DDBJ whole genome shotgun (WGS) entry which is preliminary data.</text>
</comment>
<reference evidence="2 3" key="1">
    <citation type="submission" date="2021-02" db="EMBL/GenBank/DDBJ databases">
        <title>Genome assembly of Pseudopithomyces chartarum.</title>
        <authorList>
            <person name="Jauregui R."/>
            <person name="Singh J."/>
            <person name="Voisey C."/>
        </authorList>
    </citation>
    <scope>NUCLEOTIDE SEQUENCE [LARGE SCALE GENOMIC DNA]</scope>
    <source>
        <strain evidence="2 3">AGR01</strain>
    </source>
</reference>
<keyword evidence="3" id="KW-1185">Reference proteome</keyword>
<feature type="region of interest" description="Disordered" evidence="1">
    <location>
        <begin position="124"/>
        <end position="232"/>
    </location>
</feature>
<dbReference type="EMBL" id="WVTA01000005">
    <property type="protein sequence ID" value="KAK3210333.1"/>
    <property type="molecule type" value="Genomic_DNA"/>
</dbReference>
<accession>A0AAN6RHF5</accession>
<feature type="compositionally biased region" description="Polar residues" evidence="1">
    <location>
        <begin position="332"/>
        <end position="357"/>
    </location>
</feature>
<sequence>MSSSTRLYERLGQISNDPDDPESLEDVIVCAFGAFERYYVCWKTMGGAYRQDGHDLPLDLKDFLFSQAEKRDFASLQVVFGRGDEFFASDNNGKLEYKEPELEKKEPTNEELIEKRALRRSRTISFMRPRSDDSQKSGFFDLESPSSSRRSSLINGRPPSLVLSTRSNSDASLKSFHAQPVSRPPIVSHSRLSSESSLDTQIWSHPSSDRTTESTISPPDPENNKDTELFDEERPKAIVSITTTAHSTRRLRPLSMSFKPGLIHRIPEGKQMPTSPPSPTPPLPLVPPLSQVSIPSNEPVAALCTSKSEPVASLLIASETTHRNGERLLDQTPFTSSNFSPSQRSETRQSSINTTAGSDDERLMSPTEVSNTTDRNLSLSRAPARLSLQTVITTAFISPVSPVTPSIERAHGKLPPLAIQIFGTAVQTIPIPPISSAFPRVTPPPPTLSIQFSAVTTAPIALPSNPFIATTASWKPSTSSACTQTSAPNSPLRTALRIDTTTAAPIYPHHSYSFSTSSSALDIETPKDEFEPPPVFMGRMMDYYSKPGYQLGESLFGGYRGPLLQEPQVEGELTEWEKANGRIY</sequence>
<proteinExistence type="predicted"/>
<dbReference type="AlphaFoldDB" id="A0AAN6RHF5"/>
<name>A0AAN6RHF5_9PLEO</name>
<protein>
    <submittedName>
        <fullName evidence="2">Uncharacterized protein</fullName>
    </submittedName>
</protein>
<gene>
    <name evidence="2" type="ORF">GRF29_44g2380285</name>
</gene>
<feature type="compositionally biased region" description="Low complexity" evidence="1">
    <location>
        <begin position="188"/>
        <end position="197"/>
    </location>
</feature>
<feature type="region of interest" description="Disordered" evidence="1">
    <location>
        <begin position="323"/>
        <end position="376"/>
    </location>
</feature>